<dbReference type="EMBL" id="LAZR01069152">
    <property type="protein sequence ID" value="KKK48268.1"/>
    <property type="molecule type" value="Genomic_DNA"/>
</dbReference>
<sequence>LGVNAGEKLFNTLTDNYYEIDTSTSTTVDVTEYDLPSDYGSDIAVYYDGDELDEIDPAEGQDTGLENMTPRYYYIKNDKVVLVGSVLADKELKFIYYGIGGVMSADADTPKIAVQYHMALVYFACLHCSIEGDDAREARFDNRFSRMVDVANNKVTDERYGNRWPVIGESSTESPFRTDRDLYRG</sequence>
<dbReference type="InterPro" id="IPR056209">
    <property type="entry name" value="SU10_adaptor"/>
</dbReference>
<organism evidence="1">
    <name type="scientific">marine sediment metagenome</name>
    <dbReference type="NCBI Taxonomy" id="412755"/>
    <lineage>
        <taxon>unclassified sequences</taxon>
        <taxon>metagenomes</taxon>
        <taxon>ecological metagenomes</taxon>
    </lineage>
</organism>
<comment type="caution">
    <text evidence="1">The sequence shown here is derived from an EMBL/GenBank/DDBJ whole genome shotgun (WGS) entry which is preliminary data.</text>
</comment>
<gene>
    <name evidence="1" type="ORF">LCGC14_3146860</name>
</gene>
<proteinExistence type="predicted"/>
<accession>A0A0F8VV76</accession>
<reference evidence="1" key="1">
    <citation type="journal article" date="2015" name="Nature">
        <title>Complex archaea that bridge the gap between prokaryotes and eukaryotes.</title>
        <authorList>
            <person name="Spang A."/>
            <person name="Saw J.H."/>
            <person name="Jorgensen S.L."/>
            <person name="Zaremba-Niedzwiedzka K."/>
            <person name="Martijn J."/>
            <person name="Lind A.E."/>
            <person name="van Eijk R."/>
            <person name="Schleper C."/>
            <person name="Guy L."/>
            <person name="Ettema T.J."/>
        </authorList>
    </citation>
    <scope>NUCLEOTIDE SEQUENCE</scope>
</reference>
<evidence type="ECO:0000313" key="1">
    <source>
        <dbReference type="EMBL" id="KKK48268.1"/>
    </source>
</evidence>
<feature type="non-terminal residue" evidence="1">
    <location>
        <position position="1"/>
    </location>
</feature>
<dbReference type="Pfam" id="PF24175">
    <property type="entry name" value="SU10_adaptor"/>
    <property type="match status" value="1"/>
</dbReference>
<name>A0A0F8VV76_9ZZZZ</name>
<dbReference type="AlphaFoldDB" id="A0A0F8VV76"/>
<protein>
    <submittedName>
        <fullName evidence="1">Uncharacterized protein</fullName>
    </submittedName>
</protein>